<proteinExistence type="predicted"/>
<evidence type="ECO:0000256" key="3">
    <source>
        <dbReference type="ARBA" id="ARBA00023136"/>
    </source>
</evidence>
<keyword evidence="2" id="KW-0997">Cell inner membrane</keyword>
<name>A0ABD7WP63_PRIAR</name>
<dbReference type="EMBL" id="CP118718">
    <property type="protein sequence ID" value="WEA42041.1"/>
    <property type="molecule type" value="Genomic_DNA"/>
</dbReference>
<keyword evidence="1" id="KW-1003">Cell membrane</keyword>
<organism evidence="4 5">
    <name type="scientific">Priestia aryabhattai</name>
    <name type="common">Bacillus aryabhattai</name>
    <dbReference type="NCBI Taxonomy" id="412384"/>
    <lineage>
        <taxon>Bacteria</taxon>
        <taxon>Bacillati</taxon>
        <taxon>Bacillota</taxon>
        <taxon>Bacilli</taxon>
        <taxon>Bacillales</taxon>
        <taxon>Bacillaceae</taxon>
        <taxon>Priestia</taxon>
    </lineage>
</organism>
<reference evidence="4 5" key="1">
    <citation type="submission" date="2023-02" db="EMBL/GenBank/DDBJ databases">
        <title>Complete genome sequence of Priestia aryabhattai G5MAi6, a methanol-tolerant strain isolated from tap water in Hong Kong.</title>
        <authorList>
            <person name="Leung K.M."/>
            <person name="Lai G.K.K."/>
            <person name="Griffin S.D.J."/>
        </authorList>
    </citation>
    <scope>NUCLEOTIDE SEQUENCE [LARGE SCALE GENOMIC DNA]</scope>
    <source>
        <strain evidence="4 5">G5MAi6</strain>
    </source>
</reference>
<evidence type="ECO:0000256" key="1">
    <source>
        <dbReference type="ARBA" id="ARBA00022475"/>
    </source>
</evidence>
<dbReference type="CDD" id="cd16323">
    <property type="entry name" value="Syd"/>
    <property type="match status" value="1"/>
</dbReference>
<accession>A0ABD7WP63</accession>
<dbReference type="Pfam" id="PF07348">
    <property type="entry name" value="Syd"/>
    <property type="match status" value="1"/>
</dbReference>
<sequence>MSVKGTMTDYFQRLLDYWNEKYNTFPKAPWDEDINPLLYLSEPDEEEYVFWKPVEKKDVENFSAIETEIRMPLHHSIKDYFNSYLFLSLEGLYHSNYIYLEPVEPDKDLLSYFKNLKNYEESQGKEFRYIQIGFISPDEMAINLDNETGKIYIEDYETDNLKLLANSLEELIEEIKLKK</sequence>
<gene>
    <name evidence="4" type="ORF">PWO00_14485</name>
</gene>
<dbReference type="RefSeq" id="WP_221815374.1">
    <property type="nucleotide sequence ID" value="NZ_CP118718.1"/>
</dbReference>
<dbReference type="Gene3D" id="3.40.1580.20">
    <property type="entry name" value="Syd protein"/>
    <property type="match status" value="1"/>
</dbReference>
<keyword evidence="3" id="KW-0472">Membrane</keyword>
<evidence type="ECO:0000313" key="4">
    <source>
        <dbReference type="EMBL" id="WEA42041.1"/>
    </source>
</evidence>
<evidence type="ECO:0000313" key="5">
    <source>
        <dbReference type="Proteomes" id="UP001220217"/>
    </source>
</evidence>
<evidence type="ECO:0000256" key="2">
    <source>
        <dbReference type="ARBA" id="ARBA00022519"/>
    </source>
</evidence>
<dbReference type="AlphaFoldDB" id="A0ABD7WP63"/>
<dbReference type="InterPro" id="IPR009948">
    <property type="entry name" value="Syd"/>
</dbReference>
<dbReference type="InterPro" id="IPR038228">
    <property type="entry name" value="Syd_sf"/>
</dbReference>
<dbReference type="Proteomes" id="UP001220217">
    <property type="component" value="Chromosome"/>
</dbReference>
<protein>
    <submittedName>
        <fullName evidence="4">SecY-interacting protein Syd</fullName>
    </submittedName>
</protein>